<gene>
    <name evidence="1" type="ORF">WJX74_008018</name>
</gene>
<protein>
    <submittedName>
        <fullName evidence="1">Uncharacterized protein</fullName>
    </submittedName>
</protein>
<evidence type="ECO:0000313" key="2">
    <source>
        <dbReference type="Proteomes" id="UP001438707"/>
    </source>
</evidence>
<dbReference type="EMBL" id="JALJOS010000019">
    <property type="protein sequence ID" value="KAK9827139.1"/>
    <property type="molecule type" value="Genomic_DNA"/>
</dbReference>
<evidence type="ECO:0000313" key="1">
    <source>
        <dbReference type="EMBL" id="KAK9827139.1"/>
    </source>
</evidence>
<accession>A0AAW1R0P5</accession>
<proteinExistence type="predicted"/>
<dbReference type="AlphaFoldDB" id="A0AAW1R0P5"/>
<reference evidence="1 2" key="1">
    <citation type="journal article" date="2024" name="Nat. Commun.">
        <title>Phylogenomics reveals the evolutionary origins of lichenization in chlorophyte algae.</title>
        <authorList>
            <person name="Puginier C."/>
            <person name="Libourel C."/>
            <person name="Otte J."/>
            <person name="Skaloud P."/>
            <person name="Haon M."/>
            <person name="Grisel S."/>
            <person name="Petersen M."/>
            <person name="Berrin J.G."/>
            <person name="Delaux P.M."/>
            <person name="Dal Grande F."/>
            <person name="Keller J."/>
        </authorList>
    </citation>
    <scope>NUCLEOTIDE SEQUENCE [LARGE SCALE GENOMIC DNA]</scope>
    <source>
        <strain evidence="1 2">SAG 2145</strain>
    </source>
</reference>
<organism evidence="1 2">
    <name type="scientific">Apatococcus lobatus</name>
    <dbReference type="NCBI Taxonomy" id="904363"/>
    <lineage>
        <taxon>Eukaryota</taxon>
        <taxon>Viridiplantae</taxon>
        <taxon>Chlorophyta</taxon>
        <taxon>core chlorophytes</taxon>
        <taxon>Trebouxiophyceae</taxon>
        <taxon>Chlorellales</taxon>
        <taxon>Chlorellaceae</taxon>
        <taxon>Apatococcus</taxon>
    </lineage>
</organism>
<comment type="caution">
    <text evidence="1">The sequence shown here is derived from an EMBL/GenBank/DDBJ whole genome shotgun (WGS) entry which is preliminary data.</text>
</comment>
<dbReference type="Proteomes" id="UP001438707">
    <property type="component" value="Unassembled WGS sequence"/>
</dbReference>
<sequence length="218" mass="24757">METATTETLRVTTVSKADLMNIMWKRSKAAHTATWWGGVTGTPHARLQHGKEAFTSLYGSPEPDMIVFSSCLWDLYAKGEQGQDLQENYLLEYSINLSALMRNISAAAPASTLLVFRTASLLRSWDCDQNAERTFGNNHIAQLNAKGRATLQHHPRWKLMDVEKLTMHSHCSDHLRDSTHLNQHLTWTVLNLYRNMLKGFASSKAHRALKMESSSRWT</sequence>
<keyword evidence="2" id="KW-1185">Reference proteome</keyword>
<name>A0AAW1R0P5_9CHLO</name>